<dbReference type="PANTHER" id="PTHR36920">
    <property type="match status" value="1"/>
</dbReference>
<dbReference type="EMBL" id="JACYFT010000001">
    <property type="protein sequence ID" value="MBD8049669.1"/>
    <property type="molecule type" value="Genomic_DNA"/>
</dbReference>
<keyword evidence="2" id="KW-0732">Signal</keyword>
<dbReference type="InterPro" id="IPR005618">
    <property type="entry name" value="OMPW"/>
</dbReference>
<organism evidence="3 4">
    <name type="scientific">Limnohabitans radicicola</name>
    <dbReference type="NCBI Taxonomy" id="2771427"/>
    <lineage>
        <taxon>Bacteria</taxon>
        <taxon>Pseudomonadati</taxon>
        <taxon>Pseudomonadota</taxon>
        <taxon>Betaproteobacteria</taxon>
        <taxon>Burkholderiales</taxon>
        <taxon>Comamonadaceae</taxon>
        <taxon>Limnohabitans</taxon>
    </lineage>
</organism>
<dbReference type="AlphaFoldDB" id="A0A927IIJ0"/>
<dbReference type="Gene3D" id="2.40.160.20">
    <property type="match status" value="1"/>
</dbReference>
<protein>
    <submittedName>
        <fullName evidence="3">OmpW family protein</fullName>
    </submittedName>
</protein>
<dbReference type="PANTHER" id="PTHR36920:SF1">
    <property type="entry name" value="OUTER MEMBRANE PROTEIN W"/>
    <property type="match status" value="1"/>
</dbReference>
<proteinExistence type="predicted"/>
<evidence type="ECO:0000313" key="4">
    <source>
        <dbReference type="Proteomes" id="UP000647424"/>
    </source>
</evidence>
<dbReference type="GO" id="GO:0055085">
    <property type="term" value="P:transmembrane transport"/>
    <property type="evidence" value="ECO:0007669"/>
    <property type="project" value="TreeGrafter"/>
</dbReference>
<dbReference type="InterPro" id="IPR011250">
    <property type="entry name" value="OMP/PagP_B-barrel"/>
</dbReference>
<comment type="subcellular location">
    <subcellularLocation>
        <location evidence="1">Cell outer membrane</location>
    </subcellularLocation>
</comment>
<accession>A0A927IIJ0</accession>
<feature type="signal peptide" evidence="2">
    <location>
        <begin position="1"/>
        <end position="21"/>
    </location>
</feature>
<sequence length="199" mass="21049">MKKQIVAAAVLVAGVASSVMAQTASEGAWLVRARAVHLDMSNKDSTGLGLAVNNKTIPEVDVTYFFTPNIAAELILTVPQEQKVYSNGTQIGTFKHLPPTLLAQYHFTGLPGYKPYVGVGINYTDISKVNILGGAAKLDGDSWGGALQAGVDIPLDKNWSINLDVKKIYIKSHVYSGGTSAGTLKLDPVAAAVGVGYRF</sequence>
<dbReference type="GO" id="GO:0009279">
    <property type="term" value="C:cell outer membrane"/>
    <property type="evidence" value="ECO:0007669"/>
    <property type="project" value="UniProtKB-SubCell"/>
</dbReference>
<dbReference type="Pfam" id="PF03922">
    <property type="entry name" value="OmpW"/>
    <property type="match status" value="1"/>
</dbReference>
<dbReference type="Proteomes" id="UP000647424">
    <property type="component" value="Unassembled WGS sequence"/>
</dbReference>
<comment type="caution">
    <text evidence="3">The sequence shown here is derived from an EMBL/GenBank/DDBJ whole genome shotgun (WGS) entry which is preliminary data.</text>
</comment>
<reference evidence="3" key="1">
    <citation type="submission" date="2020-09" db="EMBL/GenBank/DDBJ databases">
        <title>Genome seq and assembly of Limnohabitants sp.</title>
        <authorList>
            <person name="Chhetri G."/>
        </authorList>
    </citation>
    <scope>NUCLEOTIDE SEQUENCE</scope>
    <source>
        <strain evidence="3">JUR4</strain>
    </source>
</reference>
<dbReference type="RefSeq" id="WP_191818122.1">
    <property type="nucleotide sequence ID" value="NZ_JACYFT010000001.1"/>
</dbReference>
<dbReference type="SUPFAM" id="SSF56925">
    <property type="entry name" value="OMPA-like"/>
    <property type="match status" value="1"/>
</dbReference>
<keyword evidence="4" id="KW-1185">Reference proteome</keyword>
<name>A0A927IIJ0_9BURK</name>
<gene>
    <name evidence="3" type="ORF">IC609_03860</name>
</gene>
<feature type="chain" id="PRO_5037618299" evidence="2">
    <location>
        <begin position="22"/>
        <end position="199"/>
    </location>
</feature>
<evidence type="ECO:0000256" key="2">
    <source>
        <dbReference type="SAM" id="SignalP"/>
    </source>
</evidence>
<evidence type="ECO:0000313" key="3">
    <source>
        <dbReference type="EMBL" id="MBD8049669.1"/>
    </source>
</evidence>
<evidence type="ECO:0000256" key="1">
    <source>
        <dbReference type="ARBA" id="ARBA00004442"/>
    </source>
</evidence>